<evidence type="ECO:0000256" key="1">
    <source>
        <dbReference type="ARBA" id="ARBA00022553"/>
    </source>
</evidence>
<dbReference type="GO" id="GO:0000160">
    <property type="term" value="P:phosphorelay signal transduction system"/>
    <property type="evidence" value="ECO:0007669"/>
    <property type="project" value="InterPro"/>
</dbReference>
<keyword evidence="1 2" id="KW-0597">Phosphoprotein</keyword>
<dbReference type="STRING" id="943830.A4A58_27655"/>
<dbReference type="Pfam" id="PF00072">
    <property type="entry name" value="Response_reg"/>
    <property type="match status" value="1"/>
</dbReference>
<comment type="caution">
    <text evidence="4">The sequence shown here is derived from an EMBL/GenBank/DDBJ whole genome shotgun (WGS) entry which is preliminary data.</text>
</comment>
<dbReference type="InterPro" id="IPR050595">
    <property type="entry name" value="Bact_response_regulator"/>
</dbReference>
<proteinExistence type="predicted"/>
<name>A0A163ZHI0_9BRAD</name>
<accession>A0A163ZHI0</accession>
<feature type="modified residue" description="4-aspartylphosphate" evidence="2">
    <location>
        <position position="65"/>
    </location>
</feature>
<evidence type="ECO:0000313" key="5">
    <source>
        <dbReference type="Proteomes" id="UP000076574"/>
    </source>
</evidence>
<reference evidence="4 5" key="1">
    <citation type="submission" date="2016-03" db="EMBL/GenBank/DDBJ databases">
        <title>Microsymbionts genomes from the relict species Vavilovia formosa (Stev.) Fed.</title>
        <authorList>
            <person name="Kopat V."/>
            <person name="Chirak E."/>
            <person name="Kimeklis A."/>
            <person name="Andronov E."/>
        </authorList>
    </citation>
    <scope>NUCLEOTIDE SEQUENCE [LARGE SCALE GENOMIC DNA]</scope>
    <source>
        <strain evidence="4 5">Vaf07</strain>
    </source>
</reference>
<dbReference type="AlphaFoldDB" id="A0A163ZHI0"/>
<evidence type="ECO:0000256" key="2">
    <source>
        <dbReference type="PROSITE-ProRule" id="PRU00169"/>
    </source>
</evidence>
<dbReference type="InterPro" id="IPR011006">
    <property type="entry name" value="CheY-like_superfamily"/>
</dbReference>
<dbReference type="RefSeq" id="WP_068732696.1">
    <property type="nucleotide sequence ID" value="NZ_LVYV01000011.1"/>
</dbReference>
<dbReference type="SMART" id="SM00448">
    <property type="entry name" value="REC"/>
    <property type="match status" value="1"/>
</dbReference>
<dbReference type="PANTHER" id="PTHR44591:SF21">
    <property type="entry name" value="TWO-COMPONENT RESPONSE REGULATOR"/>
    <property type="match status" value="1"/>
</dbReference>
<sequence length="137" mass="15064">MAQDAAANDTTLPATVLVVEDDVLLRMFAVEMIEEAGFRVIEAPDADAAIRVLEARNDIRIIFTDIDMPGSMNGLKLAHAVANRWPPIRIIATSGHFRIGERDLPDGGRFIPKPYRQHQIIGALTEFANPRSAFGGR</sequence>
<feature type="domain" description="Response regulatory" evidence="3">
    <location>
        <begin position="15"/>
        <end position="128"/>
    </location>
</feature>
<evidence type="ECO:0000313" key="4">
    <source>
        <dbReference type="EMBL" id="KZD23487.1"/>
    </source>
</evidence>
<dbReference type="PROSITE" id="PS50110">
    <property type="entry name" value="RESPONSE_REGULATORY"/>
    <property type="match status" value="1"/>
</dbReference>
<dbReference type="EMBL" id="LVYV01000011">
    <property type="protein sequence ID" value="KZD23487.1"/>
    <property type="molecule type" value="Genomic_DNA"/>
</dbReference>
<dbReference type="Proteomes" id="UP000076574">
    <property type="component" value="Unassembled WGS sequence"/>
</dbReference>
<dbReference type="Gene3D" id="3.40.50.2300">
    <property type="match status" value="1"/>
</dbReference>
<protein>
    <recommendedName>
        <fullName evidence="3">Response regulatory domain-containing protein</fullName>
    </recommendedName>
</protein>
<evidence type="ECO:0000259" key="3">
    <source>
        <dbReference type="PROSITE" id="PS50110"/>
    </source>
</evidence>
<dbReference type="SUPFAM" id="SSF52172">
    <property type="entry name" value="CheY-like"/>
    <property type="match status" value="1"/>
</dbReference>
<dbReference type="OrthoDB" id="9784719at2"/>
<keyword evidence="5" id="KW-1185">Reference proteome</keyword>
<dbReference type="InterPro" id="IPR001789">
    <property type="entry name" value="Sig_transdc_resp-reg_receiver"/>
</dbReference>
<organism evidence="4 5">
    <name type="scientific">Tardiphaga robiniae</name>
    <dbReference type="NCBI Taxonomy" id="943830"/>
    <lineage>
        <taxon>Bacteria</taxon>
        <taxon>Pseudomonadati</taxon>
        <taxon>Pseudomonadota</taxon>
        <taxon>Alphaproteobacteria</taxon>
        <taxon>Hyphomicrobiales</taxon>
        <taxon>Nitrobacteraceae</taxon>
        <taxon>Tardiphaga</taxon>
    </lineage>
</organism>
<dbReference type="PANTHER" id="PTHR44591">
    <property type="entry name" value="STRESS RESPONSE REGULATOR PROTEIN 1"/>
    <property type="match status" value="1"/>
</dbReference>
<gene>
    <name evidence="4" type="ORF">A4A58_27655</name>
</gene>